<dbReference type="GeneID" id="59263036"/>
<evidence type="ECO:0000313" key="2">
    <source>
        <dbReference type="EMBL" id="KAF5871963.1"/>
    </source>
</evidence>
<sequence>MFASPPQSIYQSKLSSQQPSMEDRTNMPEFSDTKESPLSPSSNLEVIDSSDNIPLPISNLINDRNVQQTPCSGPCPTSRKSEPSKPAENPIITTADSSPPRLEKELHPLEENKNRTSNPSTSPDLPPHNFNSTAPKPAEPDSDSESQTLSEHSSGSDAAFYCSIGSPSEDEEDGSGASLVLGAEAEGEGEIGGEGESGLTKKTLREAVSTSGTDVAADSGGAEDKEEAREEENEIHNKNSKRRKSEKRFTFLKRLFGRKKLKVSSGDAGIGGGI</sequence>
<proteinExistence type="predicted"/>
<protein>
    <submittedName>
        <fullName evidence="2">Uncharacterized protein</fullName>
    </submittedName>
</protein>
<dbReference type="OrthoDB" id="3557502at2759"/>
<feature type="compositionally biased region" description="Polar residues" evidence="1">
    <location>
        <begin position="1"/>
        <end position="20"/>
    </location>
</feature>
<name>A0A8H6AR43_9HELO</name>
<accession>A0A8H6AR43</accession>
<comment type="caution">
    <text evidence="2">The sequence shown here is derived from an EMBL/GenBank/DDBJ whole genome shotgun (WGS) entry which is preliminary data.</text>
</comment>
<organism evidence="2 3">
    <name type="scientific">Botrytis fragariae</name>
    <dbReference type="NCBI Taxonomy" id="1964551"/>
    <lineage>
        <taxon>Eukaryota</taxon>
        <taxon>Fungi</taxon>
        <taxon>Dikarya</taxon>
        <taxon>Ascomycota</taxon>
        <taxon>Pezizomycotina</taxon>
        <taxon>Leotiomycetes</taxon>
        <taxon>Helotiales</taxon>
        <taxon>Sclerotiniaceae</taxon>
        <taxon>Botrytis</taxon>
    </lineage>
</organism>
<dbReference type="EMBL" id="JABFCT010000011">
    <property type="protein sequence ID" value="KAF5871963.1"/>
    <property type="molecule type" value="Genomic_DNA"/>
</dbReference>
<feature type="region of interest" description="Disordered" evidence="1">
    <location>
        <begin position="1"/>
        <end position="244"/>
    </location>
</feature>
<dbReference type="AlphaFoldDB" id="A0A8H6AR43"/>
<gene>
    <name evidence="2" type="ORF">Bfra_008990</name>
</gene>
<feature type="compositionally biased region" description="Polar residues" evidence="1">
    <location>
        <begin position="145"/>
        <end position="156"/>
    </location>
</feature>
<feature type="compositionally biased region" description="Basic and acidic residues" evidence="1">
    <location>
        <begin position="21"/>
        <end position="35"/>
    </location>
</feature>
<feature type="compositionally biased region" description="Polar residues" evidence="1">
    <location>
        <begin position="115"/>
        <end position="134"/>
    </location>
</feature>
<feature type="compositionally biased region" description="Polar residues" evidence="1">
    <location>
        <begin position="59"/>
        <end position="71"/>
    </location>
</feature>
<reference evidence="2 3" key="1">
    <citation type="journal article" date="2020" name="Phytopathology">
        <title>A high-quality genome resource of Botrytis fragariae, a new and rapidly spreading fungal pathogen causing strawberry gray mold in the U.S.A.</title>
        <authorList>
            <person name="Wu Y."/>
            <person name="Saski C.A."/>
            <person name="Schnabel G."/>
            <person name="Xiao S."/>
            <person name="Hu M."/>
        </authorList>
    </citation>
    <scope>NUCLEOTIDE SEQUENCE [LARGE SCALE GENOMIC DNA]</scope>
    <source>
        <strain evidence="2 3">BVB16</strain>
    </source>
</reference>
<keyword evidence="3" id="KW-1185">Reference proteome</keyword>
<dbReference type="Proteomes" id="UP000531561">
    <property type="component" value="Unassembled WGS sequence"/>
</dbReference>
<evidence type="ECO:0000313" key="3">
    <source>
        <dbReference type="Proteomes" id="UP000531561"/>
    </source>
</evidence>
<feature type="compositionally biased region" description="Polar residues" evidence="1">
    <location>
        <begin position="36"/>
        <end position="52"/>
    </location>
</feature>
<evidence type="ECO:0000256" key="1">
    <source>
        <dbReference type="SAM" id="MobiDB-lite"/>
    </source>
</evidence>
<feature type="compositionally biased region" description="Basic and acidic residues" evidence="1">
    <location>
        <begin position="101"/>
        <end position="114"/>
    </location>
</feature>
<dbReference type="RefSeq" id="XP_037190910.1">
    <property type="nucleotide sequence ID" value="XM_037339344.1"/>
</dbReference>